<evidence type="ECO:0000256" key="3">
    <source>
        <dbReference type="ARBA" id="ARBA00022490"/>
    </source>
</evidence>
<dbReference type="SUPFAM" id="SSF82199">
    <property type="entry name" value="SET domain"/>
    <property type="match status" value="1"/>
</dbReference>
<keyword evidence="5" id="KW-0808">Transferase</keyword>
<evidence type="ECO:0000256" key="14">
    <source>
        <dbReference type="ARBA" id="ARBA00093680"/>
    </source>
</evidence>
<name>A0AAN8X2Q0_HALRR</name>
<dbReference type="PROSITE" id="PS50005">
    <property type="entry name" value="TPR"/>
    <property type="match status" value="1"/>
</dbReference>
<comment type="caution">
    <text evidence="17">The sequence shown here is derived from an EMBL/GenBank/DDBJ whole genome shotgun (WGS) entry which is preliminary data.</text>
</comment>
<keyword evidence="3" id="KW-0963">Cytoplasm</keyword>
<evidence type="ECO:0000313" key="17">
    <source>
        <dbReference type="EMBL" id="KAK7076617.1"/>
    </source>
</evidence>
<dbReference type="Gene3D" id="1.25.40.10">
    <property type="entry name" value="Tetratricopeptide repeat domain"/>
    <property type="match status" value="1"/>
</dbReference>
<dbReference type="Gene3D" id="6.10.140.2220">
    <property type="match status" value="1"/>
</dbReference>
<dbReference type="PANTHER" id="PTHR46165">
    <property type="entry name" value="SET AND MYND DOMAIN-CONTAINING PROTEIN 4"/>
    <property type="match status" value="1"/>
</dbReference>
<dbReference type="Pfam" id="PF00856">
    <property type="entry name" value="SET"/>
    <property type="match status" value="1"/>
</dbReference>
<proteinExistence type="predicted"/>
<sequence>MEVPDYDTMVGTYVNKVGPVRGRRITKELGAKETLKEKFAYVWNTKEAHQYFEPIKVMAEKSQRDSERLRGQGSMYYKQKEYTKALKYFTLSIVSAPHPMETKESSLVNTQEGDTTNKEDDQKYKSLAWGYCNRSAVLLHLKHYDECLQDIELAMLYVDSPVLQKLEERKSKCINEKGSTLKDKRPLLPTLKKENHNPTLLPLSSAVKMEYTPAKGRHLVTTRDIYPGEMLGVEESYCHWLETEYMLSYCNICIAECVAPLPCPTCTRVVYCSSSCRARGQQDHALECELLSSFLALKCSYKHIFLAIKMLSHIPYVKLKSLLPQLEKEEKYYPKLMHGFDKEGIYRSDYSSLYHLVTDYRKRSKELLYTLCTQAFILNKLLQQSGTYFVDENGTPFTPADEDLIITGEAMLRHLLQVDCNNHPIEVVKEIEGKFQIIQIGTGLYPALCLMNHSCNPTTIYYSYGSSIVLRSIRTTPRGGEITECYGRPYYLQSYTTRRKKLKDTFLLNCYCEACENKWPCLESLGGILVKCVVCQKPLPRKMIRCSRCSMNYGYFEYEGEKKEDFEKWWLHVFTLDDAEKKCSSLLRNQLDACALSVDDILALTTLIYYLEKYAKLPCREQCIAIQLIGRAFKIKTYFEKQKPIDTNFSLEQL</sequence>
<dbReference type="GO" id="GO:0005737">
    <property type="term" value="C:cytoplasm"/>
    <property type="evidence" value="ECO:0007669"/>
    <property type="project" value="UniProtKB-SubCell"/>
</dbReference>
<dbReference type="EMBL" id="JAXCGZ010009601">
    <property type="protein sequence ID" value="KAK7076617.1"/>
    <property type="molecule type" value="Genomic_DNA"/>
</dbReference>
<dbReference type="GO" id="GO:0008276">
    <property type="term" value="F:protein methyltransferase activity"/>
    <property type="evidence" value="ECO:0007669"/>
    <property type="project" value="UniProtKB-ARBA"/>
</dbReference>
<dbReference type="InterPro" id="IPR002893">
    <property type="entry name" value="Znf_MYND"/>
</dbReference>
<dbReference type="Proteomes" id="UP001381693">
    <property type="component" value="Unassembled WGS sequence"/>
</dbReference>
<dbReference type="Gene3D" id="2.170.270.10">
    <property type="entry name" value="SET domain"/>
    <property type="match status" value="1"/>
</dbReference>
<dbReference type="InterPro" id="IPR019734">
    <property type="entry name" value="TPR_rpt"/>
</dbReference>
<dbReference type="Gene3D" id="1.10.220.160">
    <property type="match status" value="1"/>
</dbReference>
<evidence type="ECO:0000256" key="12">
    <source>
        <dbReference type="ARBA" id="ARBA00093423"/>
    </source>
</evidence>
<evidence type="ECO:0000256" key="8">
    <source>
        <dbReference type="ARBA" id="ARBA00022771"/>
    </source>
</evidence>
<dbReference type="PROSITE" id="PS01360">
    <property type="entry name" value="ZF_MYND_1"/>
    <property type="match status" value="1"/>
</dbReference>
<feature type="domain" description="SET" evidence="16">
    <location>
        <begin position="205"/>
        <end position="487"/>
    </location>
</feature>
<comment type="function">
    <text evidence="12">Protein-lysine N-methyltransferase. Monomethylates PRMT5, modulating its transcriptional activity. May also act as a histone methyltransferase. Plays a critical role in cardiac development. Acts as a key epigenetic regulator of gene expression during cardiac development via its dual activities as a methyltransferase and negative regulator of HDAC1.</text>
</comment>
<dbReference type="InterPro" id="IPR046341">
    <property type="entry name" value="SET_dom_sf"/>
</dbReference>
<evidence type="ECO:0000256" key="15">
    <source>
        <dbReference type="PROSITE-ProRule" id="PRU00339"/>
    </source>
</evidence>
<dbReference type="GO" id="GO:0008270">
    <property type="term" value="F:zinc ion binding"/>
    <property type="evidence" value="ECO:0007669"/>
    <property type="project" value="UniProtKB-KW"/>
</dbReference>
<dbReference type="SUPFAM" id="SSF144232">
    <property type="entry name" value="HIT/MYND zinc finger-like"/>
    <property type="match status" value="1"/>
</dbReference>
<dbReference type="InterPro" id="IPR052097">
    <property type="entry name" value="SET-MYND_domain_protein"/>
</dbReference>
<gene>
    <name evidence="17" type="ORF">SK128_012849</name>
</gene>
<dbReference type="SUPFAM" id="SSF48452">
    <property type="entry name" value="TPR-like"/>
    <property type="match status" value="1"/>
</dbReference>
<dbReference type="PANTHER" id="PTHR46165:SF2">
    <property type="entry name" value="SET AND MYND DOMAIN-CONTAINING PROTEIN 4"/>
    <property type="match status" value="1"/>
</dbReference>
<reference evidence="17 18" key="1">
    <citation type="submission" date="2023-11" db="EMBL/GenBank/DDBJ databases">
        <title>Halocaridina rubra genome assembly.</title>
        <authorList>
            <person name="Smith C."/>
        </authorList>
    </citation>
    <scope>NUCLEOTIDE SEQUENCE [LARGE SCALE GENOMIC DNA]</scope>
    <source>
        <strain evidence="17">EP-1</strain>
        <tissue evidence="17">Whole</tissue>
    </source>
</reference>
<organism evidence="17 18">
    <name type="scientific">Halocaridina rubra</name>
    <name type="common">Hawaiian red shrimp</name>
    <dbReference type="NCBI Taxonomy" id="373956"/>
    <lineage>
        <taxon>Eukaryota</taxon>
        <taxon>Metazoa</taxon>
        <taxon>Ecdysozoa</taxon>
        <taxon>Arthropoda</taxon>
        <taxon>Crustacea</taxon>
        <taxon>Multicrustacea</taxon>
        <taxon>Malacostraca</taxon>
        <taxon>Eumalacostraca</taxon>
        <taxon>Eucarida</taxon>
        <taxon>Decapoda</taxon>
        <taxon>Pleocyemata</taxon>
        <taxon>Caridea</taxon>
        <taxon>Atyoidea</taxon>
        <taxon>Atyidae</taxon>
        <taxon>Halocaridina</taxon>
    </lineage>
</organism>
<keyword evidence="18" id="KW-1185">Reference proteome</keyword>
<comment type="subcellular location">
    <subcellularLocation>
        <location evidence="2">Cytoplasm</location>
    </subcellularLocation>
    <subcellularLocation>
        <location evidence="1">Nucleus</location>
    </subcellularLocation>
</comment>
<protein>
    <recommendedName>
        <fullName evidence="13">Protein-lysine N-methyltransferase SMYD4</fullName>
    </recommendedName>
    <alternativeName>
        <fullName evidence="14">SET and MYND domain-containing protein 4</fullName>
    </alternativeName>
</protein>
<evidence type="ECO:0000256" key="9">
    <source>
        <dbReference type="ARBA" id="ARBA00022833"/>
    </source>
</evidence>
<dbReference type="GO" id="GO:0032259">
    <property type="term" value="P:methylation"/>
    <property type="evidence" value="ECO:0007669"/>
    <property type="project" value="UniProtKB-KW"/>
</dbReference>
<dbReference type="CDD" id="cd10536">
    <property type="entry name" value="SET_SMYD4"/>
    <property type="match status" value="1"/>
</dbReference>
<dbReference type="InterPro" id="IPR044421">
    <property type="entry name" value="SMYD4_SET"/>
</dbReference>
<evidence type="ECO:0000256" key="5">
    <source>
        <dbReference type="ARBA" id="ARBA00022679"/>
    </source>
</evidence>
<evidence type="ECO:0000256" key="7">
    <source>
        <dbReference type="ARBA" id="ARBA00022723"/>
    </source>
</evidence>
<keyword evidence="9" id="KW-0862">Zinc</keyword>
<evidence type="ECO:0000256" key="4">
    <source>
        <dbReference type="ARBA" id="ARBA00022603"/>
    </source>
</evidence>
<keyword evidence="4" id="KW-0489">Methyltransferase</keyword>
<evidence type="ECO:0000256" key="6">
    <source>
        <dbReference type="ARBA" id="ARBA00022691"/>
    </source>
</evidence>
<keyword evidence="6" id="KW-0949">S-adenosyl-L-methionine</keyword>
<dbReference type="PROSITE" id="PS50280">
    <property type="entry name" value="SET"/>
    <property type="match status" value="1"/>
</dbReference>
<evidence type="ECO:0000259" key="16">
    <source>
        <dbReference type="PROSITE" id="PS50280"/>
    </source>
</evidence>
<evidence type="ECO:0000256" key="10">
    <source>
        <dbReference type="ARBA" id="ARBA00023242"/>
    </source>
</evidence>
<evidence type="ECO:0000313" key="18">
    <source>
        <dbReference type="Proteomes" id="UP001381693"/>
    </source>
</evidence>
<comment type="catalytic activity">
    <reaction evidence="11">
        <text>L-lysyl-[protein] + S-adenosyl-L-methionine = N(6)-methyl-L-lysyl-[protein] + S-adenosyl-L-homocysteine + H(+)</text>
        <dbReference type="Rhea" id="RHEA:51736"/>
        <dbReference type="Rhea" id="RHEA-COMP:9752"/>
        <dbReference type="Rhea" id="RHEA-COMP:13053"/>
        <dbReference type="ChEBI" id="CHEBI:15378"/>
        <dbReference type="ChEBI" id="CHEBI:29969"/>
        <dbReference type="ChEBI" id="CHEBI:57856"/>
        <dbReference type="ChEBI" id="CHEBI:59789"/>
        <dbReference type="ChEBI" id="CHEBI:61929"/>
    </reaction>
</comment>
<feature type="repeat" description="TPR" evidence="15">
    <location>
        <begin position="66"/>
        <end position="99"/>
    </location>
</feature>
<dbReference type="GO" id="GO:0042826">
    <property type="term" value="F:histone deacetylase binding"/>
    <property type="evidence" value="ECO:0007669"/>
    <property type="project" value="TreeGrafter"/>
</dbReference>
<dbReference type="AlphaFoldDB" id="A0AAN8X2Q0"/>
<keyword evidence="10" id="KW-0539">Nucleus</keyword>
<evidence type="ECO:0000256" key="11">
    <source>
        <dbReference type="ARBA" id="ARBA00048985"/>
    </source>
</evidence>
<evidence type="ECO:0000256" key="13">
    <source>
        <dbReference type="ARBA" id="ARBA00093635"/>
    </source>
</evidence>
<dbReference type="GO" id="GO:0008757">
    <property type="term" value="F:S-adenosylmethionine-dependent methyltransferase activity"/>
    <property type="evidence" value="ECO:0007669"/>
    <property type="project" value="UniProtKB-ARBA"/>
</dbReference>
<dbReference type="SMART" id="SM00028">
    <property type="entry name" value="TPR"/>
    <property type="match status" value="2"/>
</dbReference>
<keyword evidence="15" id="KW-0802">TPR repeat</keyword>
<dbReference type="InterPro" id="IPR011990">
    <property type="entry name" value="TPR-like_helical_dom_sf"/>
</dbReference>
<dbReference type="GO" id="GO:0008170">
    <property type="term" value="F:N-methyltransferase activity"/>
    <property type="evidence" value="ECO:0007669"/>
    <property type="project" value="UniProtKB-ARBA"/>
</dbReference>
<dbReference type="GO" id="GO:0005634">
    <property type="term" value="C:nucleus"/>
    <property type="evidence" value="ECO:0007669"/>
    <property type="project" value="UniProtKB-SubCell"/>
</dbReference>
<accession>A0AAN8X2Q0</accession>
<evidence type="ECO:0000256" key="2">
    <source>
        <dbReference type="ARBA" id="ARBA00004496"/>
    </source>
</evidence>
<evidence type="ECO:0000256" key="1">
    <source>
        <dbReference type="ARBA" id="ARBA00004123"/>
    </source>
</evidence>
<keyword evidence="7" id="KW-0479">Metal-binding</keyword>
<keyword evidence="8" id="KW-0863">Zinc-finger</keyword>
<dbReference type="InterPro" id="IPR001214">
    <property type="entry name" value="SET_dom"/>
</dbReference>